<dbReference type="Proteomes" id="UP000308600">
    <property type="component" value="Unassembled WGS sequence"/>
</dbReference>
<gene>
    <name evidence="1" type="ORF">BDN72DRAFT_781634</name>
</gene>
<accession>A0ACD2ZZC1</accession>
<reference evidence="1 2" key="1">
    <citation type="journal article" date="2019" name="Nat. Ecol. Evol.">
        <title>Megaphylogeny resolves global patterns of mushroom evolution.</title>
        <authorList>
            <person name="Varga T."/>
            <person name="Krizsan K."/>
            <person name="Foldi C."/>
            <person name="Dima B."/>
            <person name="Sanchez-Garcia M."/>
            <person name="Sanchez-Ramirez S."/>
            <person name="Szollosi G.J."/>
            <person name="Szarkandi J.G."/>
            <person name="Papp V."/>
            <person name="Albert L."/>
            <person name="Andreopoulos W."/>
            <person name="Angelini C."/>
            <person name="Antonin V."/>
            <person name="Barry K.W."/>
            <person name="Bougher N.L."/>
            <person name="Buchanan P."/>
            <person name="Buyck B."/>
            <person name="Bense V."/>
            <person name="Catcheside P."/>
            <person name="Chovatia M."/>
            <person name="Cooper J."/>
            <person name="Damon W."/>
            <person name="Desjardin D."/>
            <person name="Finy P."/>
            <person name="Geml J."/>
            <person name="Haridas S."/>
            <person name="Hughes K."/>
            <person name="Justo A."/>
            <person name="Karasinski D."/>
            <person name="Kautmanova I."/>
            <person name="Kiss B."/>
            <person name="Kocsube S."/>
            <person name="Kotiranta H."/>
            <person name="LaButti K.M."/>
            <person name="Lechner B.E."/>
            <person name="Liimatainen K."/>
            <person name="Lipzen A."/>
            <person name="Lukacs Z."/>
            <person name="Mihaltcheva S."/>
            <person name="Morgado L.N."/>
            <person name="Niskanen T."/>
            <person name="Noordeloos M.E."/>
            <person name="Ohm R.A."/>
            <person name="Ortiz-Santana B."/>
            <person name="Ovrebo C."/>
            <person name="Racz N."/>
            <person name="Riley R."/>
            <person name="Savchenko A."/>
            <person name="Shiryaev A."/>
            <person name="Soop K."/>
            <person name="Spirin V."/>
            <person name="Szebenyi C."/>
            <person name="Tomsovsky M."/>
            <person name="Tulloss R.E."/>
            <person name="Uehling J."/>
            <person name="Grigoriev I.V."/>
            <person name="Vagvolgyi C."/>
            <person name="Papp T."/>
            <person name="Martin F.M."/>
            <person name="Miettinen O."/>
            <person name="Hibbett D.S."/>
            <person name="Nagy L.G."/>
        </authorList>
    </citation>
    <scope>NUCLEOTIDE SEQUENCE [LARGE SCALE GENOMIC DNA]</scope>
    <source>
        <strain evidence="1 2">NL-1719</strain>
    </source>
</reference>
<evidence type="ECO:0000313" key="2">
    <source>
        <dbReference type="Proteomes" id="UP000308600"/>
    </source>
</evidence>
<sequence>MPPTSSPINLVPSNHTRNVFLNGKVVVVCNGPLCSIPPRNLPRRATCSHQYCKKCCLKYQSMVNLPCKEAEHQPVAATPSSAVSDDATSPIAVPASSQPAKPGKSLSRPLHMAHFEARQHAIADWNAVSSHRTSQQAAEVSVDQAVTLVFWQNATKDPFTVTVVCPKFPVFHLTDCSLRVQKRLGVAEDSEGDGWVETFLVETASWGHHEAATPRRVDDGLRLLYRVPDLESGVNMDIEVTNAMSFVAGLPPAASKHAAWPFMYVIDMAEGFAKMPKMSGNLEEKFLGAFRCKMNKATYNKHARVWRAGVAARLADGFVAKGRSDSGGTWKEFTEKVLERFGGDTPGMREACDGQAIEDGPIQSVTVKKEITEPEIGRKVLRKEKVVFEVFDSDGEEVTRPPRGLVLSTVIP</sequence>
<keyword evidence="2" id="KW-1185">Reference proteome</keyword>
<evidence type="ECO:0000313" key="1">
    <source>
        <dbReference type="EMBL" id="TFK58756.1"/>
    </source>
</evidence>
<name>A0ACD2ZZC1_9AGAR</name>
<protein>
    <submittedName>
        <fullName evidence="1">Uncharacterized protein</fullName>
    </submittedName>
</protein>
<organism evidence="1 2">
    <name type="scientific">Pluteus cervinus</name>
    <dbReference type="NCBI Taxonomy" id="181527"/>
    <lineage>
        <taxon>Eukaryota</taxon>
        <taxon>Fungi</taxon>
        <taxon>Dikarya</taxon>
        <taxon>Basidiomycota</taxon>
        <taxon>Agaricomycotina</taxon>
        <taxon>Agaricomycetes</taxon>
        <taxon>Agaricomycetidae</taxon>
        <taxon>Agaricales</taxon>
        <taxon>Pluteineae</taxon>
        <taxon>Pluteaceae</taxon>
        <taxon>Pluteus</taxon>
    </lineage>
</organism>
<proteinExistence type="predicted"/>
<dbReference type="EMBL" id="ML209207">
    <property type="protein sequence ID" value="TFK58756.1"/>
    <property type="molecule type" value="Genomic_DNA"/>
</dbReference>